<dbReference type="InterPro" id="IPR036274">
    <property type="entry name" value="HR1_rpt_sf"/>
</dbReference>
<dbReference type="PROSITE" id="PS51285">
    <property type="entry name" value="AGC_KINASE_CTER"/>
    <property type="match status" value="1"/>
</dbReference>
<dbReference type="PROSITE" id="PS51860">
    <property type="entry name" value="REM_1"/>
    <property type="match status" value="2"/>
</dbReference>
<dbReference type="OrthoDB" id="63267at2759"/>
<keyword evidence="10 17" id="KW-0418">Kinase</keyword>
<evidence type="ECO:0000256" key="13">
    <source>
        <dbReference type="ARBA" id="ARBA00047272"/>
    </source>
</evidence>
<dbReference type="PROSITE" id="PS00107">
    <property type="entry name" value="PROTEIN_KINASE_ATP"/>
    <property type="match status" value="1"/>
</dbReference>
<dbReference type="Pfam" id="PF00433">
    <property type="entry name" value="Pkinase_C"/>
    <property type="match status" value="1"/>
</dbReference>
<dbReference type="SUPFAM" id="SSF46585">
    <property type="entry name" value="HR1 repeat"/>
    <property type="match status" value="1"/>
</dbReference>
<dbReference type="InterPro" id="IPR037312">
    <property type="entry name" value="PKC-like_HR1"/>
</dbReference>
<evidence type="ECO:0000256" key="16">
    <source>
        <dbReference type="SAM" id="MobiDB-lite"/>
    </source>
</evidence>
<keyword evidence="4" id="KW-0597">Phosphoprotein</keyword>
<dbReference type="GO" id="GO:0005524">
    <property type="term" value="F:ATP binding"/>
    <property type="evidence" value="ECO:0007669"/>
    <property type="project" value="UniProtKB-UniRule"/>
</dbReference>
<dbReference type="GO" id="GO:0035556">
    <property type="term" value="P:intracellular signal transduction"/>
    <property type="evidence" value="ECO:0007669"/>
    <property type="project" value="EnsemblFungi"/>
</dbReference>
<keyword evidence="12" id="KW-0067">ATP-binding</keyword>
<dbReference type="FunFam" id="3.30.200.20:FF:000103">
    <property type="entry name" value="Protein kinase C"/>
    <property type="match status" value="1"/>
</dbReference>
<dbReference type="GO" id="GO:0090334">
    <property type="term" value="P:regulation of cell wall (1-&gt;3)-beta-D-glucan biosynthetic process"/>
    <property type="evidence" value="ECO:0007669"/>
    <property type="project" value="EnsemblFungi"/>
</dbReference>
<dbReference type="InterPro" id="IPR002219">
    <property type="entry name" value="PKC_DAG/PE"/>
</dbReference>
<dbReference type="GO" id="GO:0009267">
    <property type="term" value="P:cellular response to starvation"/>
    <property type="evidence" value="ECO:0007669"/>
    <property type="project" value="EnsemblFungi"/>
</dbReference>
<protein>
    <recommendedName>
        <fullName evidence="2">protein kinase C</fullName>
        <ecNumber evidence="2">2.7.11.13</ecNumber>
    </recommendedName>
</protein>
<feature type="compositionally biased region" description="Low complexity" evidence="16">
    <location>
        <begin position="395"/>
        <end position="405"/>
    </location>
</feature>
<dbReference type="SMART" id="SM00133">
    <property type="entry name" value="S_TK_X"/>
    <property type="match status" value="1"/>
</dbReference>
<evidence type="ECO:0000256" key="15">
    <source>
        <dbReference type="SAM" id="Coils"/>
    </source>
</evidence>
<dbReference type="SUPFAM" id="SSF57889">
    <property type="entry name" value="Cysteine-rich domain"/>
    <property type="match status" value="2"/>
</dbReference>
<evidence type="ECO:0000256" key="6">
    <source>
        <dbReference type="ARBA" id="ARBA00022723"/>
    </source>
</evidence>
<dbReference type="CDD" id="cd20823">
    <property type="entry name" value="C1_ScPKC1-like_rpt2"/>
    <property type="match status" value="1"/>
</dbReference>
<dbReference type="SMART" id="SM00742">
    <property type="entry name" value="Hr1"/>
    <property type="match status" value="2"/>
</dbReference>
<dbReference type="CDD" id="cd20822">
    <property type="entry name" value="C1_ScPKC1-like_rpt1"/>
    <property type="match status" value="1"/>
</dbReference>
<feature type="compositionally biased region" description="Low complexity" evidence="16">
    <location>
        <begin position="108"/>
        <end position="123"/>
    </location>
</feature>
<comment type="similarity">
    <text evidence="1">Belongs to the protein kinase superfamily. AGC Ser/Thr protein kinase family. PKC subfamily.</text>
</comment>
<evidence type="ECO:0000256" key="10">
    <source>
        <dbReference type="ARBA" id="ARBA00022777"/>
    </source>
</evidence>
<dbReference type="GO" id="GO:0010494">
    <property type="term" value="C:cytoplasmic stress granule"/>
    <property type="evidence" value="ECO:0007669"/>
    <property type="project" value="EnsemblFungi"/>
</dbReference>
<feature type="compositionally biased region" description="Polar residues" evidence="16">
    <location>
        <begin position="714"/>
        <end position="738"/>
    </location>
</feature>
<dbReference type="GO" id="GO:0000935">
    <property type="term" value="C:division septum"/>
    <property type="evidence" value="ECO:0007669"/>
    <property type="project" value="EnsemblFungi"/>
</dbReference>
<comment type="catalytic activity">
    <reaction evidence="14">
        <text>L-seryl-[protein] + ATP = O-phospho-L-seryl-[protein] + ADP + H(+)</text>
        <dbReference type="Rhea" id="RHEA:17989"/>
        <dbReference type="Rhea" id="RHEA-COMP:9863"/>
        <dbReference type="Rhea" id="RHEA-COMP:11604"/>
        <dbReference type="ChEBI" id="CHEBI:15378"/>
        <dbReference type="ChEBI" id="CHEBI:29999"/>
        <dbReference type="ChEBI" id="CHEBI:30616"/>
        <dbReference type="ChEBI" id="CHEBI:83421"/>
        <dbReference type="ChEBI" id="CHEBI:456216"/>
        <dbReference type="EC" id="2.7.11.13"/>
    </reaction>
</comment>
<dbReference type="InterPro" id="IPR011009">
    <property type="entry name" value="Kinase-like_dom_sf"/>
</dbReference>
<feature type="compositionally biased region" description="Low complexity" evidence="16">
    <location>
        <begin position="623"/>
        <end position="642"/>
    </location>
</feature>
<dbReference type="Gene3D" id="1.10.510.10">
    <property type="entry name" value="Transferase(Phosphotransferase) domain 1"/>
    <property type="match status" value="1"/>
</dbReference>
<evidence type="ECO:0000313" key="18">
    <source>
        <dbReference type="Proteomes" id="UP000249757"/>
    </source>
</evidence>
<evidence type="ECO:0000256" key="5">
    <source>
        <dbReference type="ARBA" id="ARBA00022679"/>
    </source>
</evidence>
<evidence type="ECO:0000256" key="8">
    <source>
        <dbReference type="ARBA" id="ARBA00022741"/>
    </source>
</evidence>
<dbReference type="GO" id="GO:0005634">
    <property type="term" value="C:nucleus"/>
    <property type="evidence" value="ECO:0007669"/>
    <property type="project" value="EnsemblFungi"/>
</dbReference>
<feature type="compositionally biased region" description="Pro residues" evidence="16">
    <location>
        <begin position="653"/>
        <end position="662"/>
    </location>
</feature>
<feature type="compositionally biased region" description="Gly residues" evidence="16">
    <location>
        <begin position="384"/>
        <end position="394"/>
    </location>
</feature>
<dbReference type="SMART" id="SM00239">
    <property type="entry name" value="C2"/>
    <property type="match status" value="1"/>
</dbReference>
<dbReference type="GO" id="GO:0030427">
    <property type="term" value="C:site of polarized growth"/>
    <property type="evidence" value="ECO:0007669"/>
    <property type="project" value="EnsemblFungi"/>
</dbReference>
<feature type="region of interest" description="Disordered" evidence="16">
    <location>
        <begin position="73"/>
        <end position="140"/>
    </location>
</feature>
<keyword evidence="11" id="KW-0862">Zinc</keyword>
<dbReference type="CDD" id="cd11620">
    <property type="entry name" value="HR1_PKC-like_2_fungi"/>
    <property type="match status" value="1"/>
</dbReference>
<dbReference type="PROSITE" id="PS50004">
    <property type="entry name" value="C2"/>
    <property type="match status" value="1"/>
</dbReference>
<evidence type="ECO:0000256" key="4">
    <source>
        <dbReference type="ARBA" id="ARBA00022553"/>
    </source>
</evidence>
<dbReference type="PANTHER" id="PTHR24351">
    <property type="entry name" value="RIBOSOMAL PROTEIN S6 KINASE"/>
    <property type="match status" value="1"/>
</dbReference>
<dbReference type="Pfam" id="PF00069">
    <property type="entry name" value="Pkinase"/>
    <property type="match status" value="1"/>
</dbReference>
<dbReference type="Pfam" id="PF00130">
    <property type="entry name" value="C1_1"/>
    <property type="match status" value="2"/>
</dbReference>
<evidence type="ECO:0000313" key="17">
    <source>
        <dbReference type="EMBL" id="KAI1520762.1"/>
    </source>
</evidence>
<dbReference type="SUPFAM" id="SSF56112">
    <property type="entry name" value="Protein kinase-like (PK-like)"/>
    <property type="match status" value="1"/>
</dbReference>
<evidence type="ECO:0000256" key="9">
    <source>
        <dbReference type="ARBA" id="ARBA00022771"/>
    </source>
</evidence>
<dbReference type="InterPro" id="IPR017441">
    <property type="entry name" value="Protein_kinase_ATP_BS"/>
</dbReference>
<name>A0A317ADT7_9PLEO</name>
<accession>A0A317ADT7</accession>
<feature type="compositionally biased region" description="Polar residues" evidence="16">
    <location>
        <begin position="601"/>
        <end position="611"/>
    </location>
</feature>
<keyword evidence="5" id="KW-0808">Transferase</keyword>
<feature type="compositionally biased region" description="Low complexity" evidence="16">
    <location>
        <begin position="741"/>
        <end position="756"/>
    </location>
</feature>
<dbReference type="PROSITE" id="PS00479">
    <property type="entry name" value="ZF_DAG_PE_1"/>
    <property type="match status" value="1"/>
</dbReference>
<dbReference type="InterPro" id="IPR037778">
    <property type="entry name" value="C2_fungal_PKC"/>
</dbReference>
<dbReference type="Gene3D" id="3.30.60.20">
    <property type="match status" value="2"/>
</dbReference>
<proteinExistence type="inferred from homology"/>
<dbReference type="PROSITE" id="PS50081">
    <property type="entry name" value="ZF_DAG_PE_2"/>
    <property type="match status" value="2"/>
</dbReference>
<dbReference type="FunFam" id="1.10.510.10:FF:000101">
    <property type="entry name" value="Protein kinase C"/>
    <property type="match status" value="1"/>
</dbReference>
<dbReference type="GO" id="GO:0004697">
    <property type="term" value="F:diacylglycerol-dependent serine/threonine kinase activity"/>
    <property type="evidence" value="ECO:0007669"/>
    <property type="project" value="UniProtKB-EC"/>
</dbReference>
<dbReference type="SMART" id="SM00220">
    <property type="entry name" value="S_TKc"/>
    <property type="match status" value="1"/>
</dbReference>
<evidence type="ECO:0000256" key="2">
    <source>
        <dbReference type="ARBA" id="ARBA00012429"/>
    </source>
</evidence>
<dbReference type="InterPro" id="IPR017892">
    <property type="entry name" value="Pkinase_C"/>
</dbReference>
<dbReference type="GO" id="GO:0005856">
    <property type="term" value="C:cytoskeleton"/>
    <property type="evidence" value="ECO:0007669"/>
    <property type="project" value="EnsemblFungi"/>
</dbReference>
<dbReference type="GO" id="GO:0060211">
    <property type="term" value="P:regulation of nuclear-transcribed mRNA poly(A) tail shortening"/>
    <property type="evidence" value="ECO:0007669"/>
    <property type="project" value="EnsemblFungi"/>
</dbReference>
<dbReference type="SUPFAM" id="SSF49562">
    <property type="entry name" value="C2 domain (Calcium/lipid-binding domain, CaLB)"/>
    <property type="match status" value="1"/>
</dbReference>
<dbReference type="PROSITE" id="PS00108">
    <property type="entry name" value="PROTEIN_KINASE_ST"/>
    <property type="match status" value="1"/>
</dbReference>
<dbReference type="EC" id="2.7.11.13" evidence="2"/>
<reference evidence="18" key="1">
    <citation type="journal article" date="2022" name="Microb. Genom.">
        <title>A global pangenome for the wheat fungal pathogen Pyrenophora tritici-repentis and prediction of effector protein structural homology.</title>
        <authorList>
            <person name="Moolhuijzen P.M."/>
            <person name="See P.T."/>
            <person name="Shi G."/>
            <person name="Powell H.R."/>
            <person name="Cockram J."/>
            <person name="Jorgensen L.N."/>
            <person name="Benslimane H."/>
            <person name="Strelkov S.E."/>
            <person name="Turner J."/>
            <person name="Liu Z."/>
            <person name="Moffat C.S."/>
        </authorList>
    </citation>
    <scope>NUCLEOTIDE SEQUENCE [LARGE SCALE GENOMIC DNA]</scope>
</reference>
<dbReference type="EMBL" id="NRDI02000001">
    <property type="protein sequence ID" value="KAI1520762.1"/>
    <property type="molecule type" value="Genomic_DNA"/>
</dbReference>
<evidence type="ECO:0000256" key="11">
    <source>
        <dbReference type="ARBA" id="ARBA00022833"/>
    </source>
</evidence>
<dbReference type="GO" id="GO:0034063">
    <property type="term" value="P:stress granule assembly"/>
    <property type="evidence" value="ECO:0007669"/>
    <property type="project" value="EnsemblFungi"/>
</dbReference>
<dbReference type="CDD" id="cd05570">
    <property type="entry name" value="STKc_PKC"/>
    <property type="match status" value="1"/>
</dbReference>
<evidence type="ECO:0000256" key="3">
    <source>
        <dbReference type="ARBA" id="ARBA00022527"/>
    </source>
</evidence>
<dbReference type="InterPro" id="IPR000719">
    <property type="entry name" value="Prot_kinase_dom"/>
</dbReference>
<dbReference type="Proteomes" id="UP000249757">
    <property type="component" value="Unassembled WGS sequence"/>
</dbReference>
<gene>
    <name evidence="17" type="ORF">Ptr86124_001130</name>
</gene>
<dbReference type="SMART" id="SM00109">
    <property type="entry name" value="C1"/>
    <property type="match status" value="2"/>
</dbReference>
<dbReference type="InterPro" id="IPR035892">
    <property type="entry name" value="C2_domain_sf"/>
</dbReference>
<dbReference type="Pfam" id="PF02185">
    <property type="entry name" value="HR1"/>
    <property type="match status" value="2"/>
</dbReference>
<sequence length="1176" mass="130295">MANVEETVANVQRKIDREKALINAANAMRQSTNNPAVLSRLDGQIKDGRRNIDYFESKLRDLDVQRTSSGMENMTLQPALSPTNPLTPPPKDGWNGFTQQDQGGYGGPQSQYSQLSGGDALQPPRAPYAPPAPGTANKRPNYSKLDLIKYDTPHLGPRIQLMLTQLEFKLSVEKQYKDGIEKMVRLYQMEGDRKSKQDAEAKRIESNQKIQLLKHSLKRYEDLHVDIDGDAGGDDDSLNIPSQRKPLSGHLSLRVHAVADVDHAATGRFSRGPETFVNIKVEDAIKGRTKPSRNDRWTDEVHEFSIDKANEIEITVYDKAGDHLLPIGMLWVRISDIAEEMRRKKIETELANSGWVAADKMGGSTGVQPDMQFQPPPGQNFAGAGAGAGAGGAAPGAARPPGAAQPQTGPIMIDDWFSLEPVGRIHLTMSFAKNTGNKQPFDLGLGRKGAVRQRKEDVVEQYGHKFVQQQFYNVMRCALCGEFLKYAAGMQCSDCNYTCHKKCYTKVVTKCITQSNAETDPDEAKLNHRIPHRFENFSNMGANWCCHCGYVLPLGRKQTKKCNECGLTCHAHCVHFVPDFCGMSMEVANQILMEIKRTRRGQSSSGPSMATRTLRPAPPTKPLPLAQPQSPGQPGQEQQAQPDRYSYGKEQMSPPPGPPRQPSYPTSATSIDAARASYSTSGSTATPTSPTSGSRPSSGPRTQSSVAAAAAAMNKTTQPGYGRSNTDYQPQSARSSGSGYAAEQRIPQQQAPQPAAYDPSVYANIPSYPPSHQQPAPMPSYPQKSSYPLPQPPPQAQPQSQQQALPPQPKVQEPQSPAKPPPSAVIEAPGKKITPPANTQGTGKRIGLDHFNFLAVLGKGNFGKVMLAETKSTKQLYAIKVLKKEFIIENDEVESTRSEKRVFLIANKERHPFLLNLHACFQTETRVYFVMEYISGGDLMLHIQRGQFGTKRAQFYAAEVCLALKYFHENGVIYRDLKLDNILLTLDGHIKIADYGLCKEEMWYGSTTSTFCGTPEFMAPEILLDKKYGRAVDWWAFGVLIYQMLLQQSPFRGEDEDEIYDAILADEPLYPIHMPRDSVSILQKLLTREPEMRLGSGPTDAQEIMSHAFFRNINWDDIYHKRVQPPFTPQITSPTDTSNFDTEFTSVTPVLTPVQSVLSQAMQEEFRGFSYSADFA</sequence>
<dbReference type="GO" id="GO:1903139">
    <property type="term" value="P:positive regulation of cell integrity MAPK cascade"/>
    <property type="evidence" value="ECO:0007669"/>
    <property type="project" value="EnsemblFungi"/>
</dbReference>
<dbReference type="InterPro" id="IPR000961">
    <property type="entry name" value="AGC-kinase_C"/>
</dbReference>
<organism evidence="17 18">
    <name type="scientific">Pyrenophora tritici-repentis</name>
    <dbReference type="NCBI Taxonomy" id="45151"/>
    <lineage>
        <taxon>Eukaryota</taxon>
        <taxon>Fungi</taxon>
        <taxon>Dikarya</taxon>
        <taxon>Ascomycota</taxon>
        <taxon>Pezizomycotina</taxon>
        <taxon>Dothideomycetes</taxon>
        <taxon>Pleosporomycetidae</taxon>
        <taxon>Pleosporales</taxon>
        <taxon>Pleosporineae</taxon>
        <taxon>Pleosporaceae</taxon>
        <taxon>Pyrenophora</taxon>
    </lineage>
</organism>
<dbReference type="FunFam" id="3.30.60.20:FF:000014">
    <property type="entry name" value="Protein kinase C"/>
    <property type="match status" value="1"/>
</dbReference>
<dbReference type="FunFam" id="3.30.60.20:FF:000034">
    <property type="entry name" value="Protein kinase C"/>
    <property type="match status" value="1"/>
</dbReference>
<dbReference type="InterPro" id="IPR008271">
    <property type="entry name" value="Ser/Thr_kinase_AS"/>
</dbReference>
<evidence type="ECO:0000256" key="12">
    <source>
        <dbReference type="ARBA" id="ARBA00022840"/>
    </source>
</evidence>
<dbReference type="OMA" id="QCTHLVP"/>
<dbReference type="GO" id="GO:0060237">
    <property type="term" value="P:regulation of fungal-type cell wall organization"/>
    <property type="evidence" value="ECO:0007669"/>
    <property type="project" value="EnsemblFungi"/>
</dbReference>
<keyword evidence="3" id="KW-0723">Serine/threonine-protein kinase</keyword>
<feature type="region of interest" description="Disordered" evidence="16">
    <location>
        <begin position="597"/>
        <end position="844"/>
    </location>
</feature>
<keyword evidence="9" id="KW-0863">Zinc-finger</keyword>
<dbReference type="GO" id="GO:0000425">
    <property type="term" value="P:pexophagy"/>
    <property type="evidence" value="ECO:0007669"/>
    <property type="project" value="EnsemblFungi"/>
</dbReference>
<dbReference type="GO" id="GO:0009272">
    <property type="term" value="P:fungal-type cell wall biogenesis"/>
    <property type="evidence" value="ECO:0007669"/>
    <property type="project" value="EnsemblFungi"/>
</dbReference>
<dbReference type="InterPro" id="IPR046349">
    <property type="entry name" value="C1-like_sf"/>
</dbReference>
<dbReference type="Gene3D" id="1.10.287.160">
    <property type="entry name" value="HR1 repeat"/>
    <property type="match status" value="1"/>
</dbReference>
<feature type="compositionally biased region" description="Pro residues" evidence="16">
    <location>
        <begin position="124"/>
        <end position="133"/>
    </location>
</feature>
<comment type="catalytic activity">
    <reaction evidence="13">
        <text>L-threonyl-[protein] + ATP = O-phospho-L-threonyl-[protein] + ADP + H(+)</text>
        <dbReference type="Rhea" id="RHEA:46608"/>
        <dbReference type="Rhea" id="RHEA-COMP:11060"/>
        <dbReference type="Rhea" id="RHEA-COMP:11605"/>
        <dbReference type="ChEBI" id="CHEBI:15378"/>
        <dbReference type="ChEBI" id="CHEBI:30013"/>
        <dbReference type="ChEBI" id="CHEBI:30616"/>
        <dbReference type="ChEBI" id="CHEBI:61977"/>
        <dbReference type="ChEBI" id="CHEBI:456216"/>
        <dbReference type="EC" id="2.7.11.13"/>
    </reaction>
</comment>
<dbReference type="GO" id="GO:0010606">
    <property type="term" value="P:positive regulation of cytoplasmic mRNA processing body assembly"/>
    <property type="evidence" value="ECO:0007669"/>
    <property type="project" value="EnsemblFungi"/>
</dbReference>
<dbReference type="InterPro" id="IPR000008">
    <property type="entry name" value="C2_dom"/>
</dbReference>
<dbReference type="PROSITE" id="PS50011">
    <property type="entry name" value="PROTEIN_KINASE_DOM"/>
    <property type="match status" value="1"/>
</dbReference>
<dbReference type="AlphaFoldDB" id="A0A317ADT7"/>
<keyword evidence="7" id="KW-0677">Repeat</keyword>
<feature type="region of interest" description="Disordered" evidence="16">
    <location>
        <begin position="377"/>
        <end position="405"/>
    </location>
</feature>
<dbReference type="Gene3D" id="3.30.200.20">
    <property type="entry name" value="Phosphorylase Kinase, domain 1"/>
    <property type="match status" value="1"/>
</dbReference>
<keyword evidence="15" id="KW-0175">Coiled coil</keyword>
<dbReference type="InterPro" id="IPR011072">
    <property type="entry name" value="HR1_rho-bd"/>
</dbReference>
<evidence type="ECO:0000256" key="7">
    <source>
        <dbReference type="ARBA" id="ARBA00022737"/>
    </source>
</evidence>
<dbReference type="GO" id="GO:1902660">
    <property type="term" value="P:negative regulation of glucose mediated signaling pathway"/>
    <property type="evidence" value="ECO:0007669"/>
    <property type="project" value="EnsemblFungi"/>
</dbReference>
<keyword evidence="18" id="KW-1185">Reference proteome</keyword>
<keyword evidence="6" id="KW-0479">Metal-binding</keyword>
<evidence type="ECO:0000256" key="14">
    <source>
        <dbReference type="ARBA" id="ARBA00047470"/>
    </source>
</evidence>
<dbReference type="CDD" id="cd08689">
    <property type="entry name" value="C2_fungal_Pkc1p"/>
    <property type="match status" value="1"/>
</dbReference>
<dbReference type="FunFam" id="1.10.287.160:FF:000004">
    <property type="entry name" value="Protein kinase C"/>
    <property type="match status" value="1"/>
</dbReference>
<feature type="coiled-coil region" evidence="15">
    <location>
        <begin position="1"/>
        <end position="28"/>
    </location>
</feature>
<keyword evidence="8" id="KW-0547">Nucleotide-binding</keyword>
<comment type="caution">
    <text evidence="17">The sequence shown here is derived from an EMBL/GenBank/DDBJ whole genome shotgun (WGS) entry which is preliminary data.</text>
</comment>
<feature type="compositionally biased region" description="Low complexity" evidence="16">
    <location>
        <begin position="663"/>
        <end position="712"/>
    </location>
</feature>
<dbReference type="GO" id="GO:2000769">
    <property type="term" value="P:regulation of establishment or maintenance of cell polarity regulating cell shape"/>
    <property type="evidence" value="ECO:0007669"/>
    <property type="project" value="EnsemblFungi"/>
</dbReference>
<dbReference type="GO" id="GO:0070610">
    <property type="term" value="P:regulation of fungal-type cell wall (1-&gt;3)-alpha-glucan biosynthetic process"/>
    <property type="evidence" value="ECO:0007669"/>
    <property type="project" value="EnsemblFungi"/>
</dbReference>
<dbReference type="GO" id="GO:0008270">
    <property type="term" value="F:zinc ion binding"/>
    <property type="evidence" value="ECO:0007669"/>
    <property type="project" value="UniProtKB-KW"/>
</dbReference>
<feature type="compositionally biased region" description="Polar residues" evidence="16">
    <location>
        <begin position="73"/>
        <end position="84"/>
    </location>
</feature>
<evidence type="ECO:0000256" key="1">
    <source>
        <dbReference type="ARBA" id="ARBA00005490"/>
    </source>
</evidence>